<accession>A0A4R2N083</accession>
<evidence type="ECO:0000256" key="6">
    <source>
        <dbReference type="ARBA" id="ARBA00023316"/>
    </source>
</evidence>
<feature type="domain" description="Mur ligase central" evidence="17">
    <location>
        <begin position="110"/>
        <end position="313"/>
    </location>
</feature>
<protein>
    <recommendedName>
        <fullName evidence="9 13">UDP-N-acetylmuramoyl-L-alanyl-D-glutamate--2,6-diaminopimelate ligase</fullName>
        <ecNumber evidence="8 13">6.3.2.13</ecNumber>
    </recommendedName>
    <alternativeName>
        <fullName evidence="10 13">Meso-A2pm-adding enzyme</fullName>
    </alternativeName>
    <alternativeName>
        <fullName evidence="11 13">Meso-diaminopimelate-adding enzyme</fullName>
    </alternativeName>
    <alternativeName>
        <fullName evidence="12 13">UDP-MurNAc-L-Ala-D-Glu:meso-diaminopimelate ligase</fullName>
    </alternativeName>
    <alternativeName>
        <fullName evidence="13">UDP-MurNAc-tripeptide synthetase</fullName>
    </alternativeName>
    <alternativeName>
        <fullName evidence="13">UDP-N-acetylmuramyl-tripeptide synthetase</fullName>
    </alternativeName>
</protein>
<name>A0A4R2N083_9PAST</name>
<feature type="binding site" evidence="13">
    <location>
        <begin position="409"/>
        <end position="412"/>
    </location>
    <ligand>
        <name>meso-2,6-diaminopimelate</name>
        <dbReference type="ChEBI" id="CHEBI:57791"/>
    </ligand>
</feature>
<comment type="function">
    <text evidence="13">Catalyzes the addition of meso-diaminopimelic acid to the nucleotide precursor UDP-N-acetylmuramoyl-L-alanyl-D-glutamate (UMAG) in the biosynthesis of bacterial cell-wall peptidoglycan.</text>
</comment>
<feature type="binding site" evidence="13">
    <location>
        <begin position="112"/>
        <end position="118"/>
    </location>
    <ligand>
        <name>ATP</name>
        <dbReference type="ChEBI" id="CHEBI:30616"/>
    </ligand>
</feature>
<evidence type="ECO:0000259" key="16">
    <source>
        <dbReference type="Pfam" id="PF02875"/>
    </source>
</evidence>
<dbReference type="Pfam" id="PF02875">
    <property type="entry name" value="Mur_ligase_C"/>
    <property type="match status" value="1"/>
</dbReference>
<dbReference type="GO" id="GO:0005524">
    <property type="term" value="F:ATP binding"/>
    <property type="evidence" value="ECO:0007669"/>
    <property type="project" value="UniProtKB-UniRule"/>
</dbReference>
<dbReference type="RefSeq" id="WP_132023346.1">
    <property type="nucleotide sequence ID" value="NZ_CP016605.1"/>
</dbReference>
<comment type="caution">
    <text evidence="18">The sequence shown here is derived from an EMBL/GenBank/DDBJ whole genome shotgun (WGS) entry which is preliminary data.</text>
</comment>
<dbReference type="FunFam" id="3.90.190.20:FF:000006">
    <property type="entry name" value="UDP-N-acetylmuramoyl-L-alanyl-D-glutamate--2,6-diaminopimelate ligase"/>
    <property type="match status" value="1"/>
</dbReference>
<feature type="binding site" evidence="13">
    <location>
        <position position="464"/>
    </location>
    <ligand>
        <name>meso-2,6-diaminopimelate</name>
        <dbReference type="ChEBI" id="CHEBI:57791"/>
    </ligand>
</feature>
<keyword evidence="13" id="KW-0460">Magnesium</keyword>
<dbReference type="InterPro" id="IPR036565">
    <property type="entry name" value="Mur-like_cat_sf"/>
</dbReference>
<dbReference type="InterPro" id="IPR000713">
    <property type="entry name" value="Mur_ligase_N"/>
</dbReference>
<feature type="binding site" evidence="13">
    <location>
        <position position="187"/>
    </location>
    <ligand>
        <name>UDP-N-acetyl-alpha-D-muramoyl-L-alanyl-D-glutamate</name>
        <dbReference type="ChEBI" id="CHEBI:83900"/>
    </ligand>
</feature>
<feature type="binding site" evidence="13">
    <location>
        <position position="23"/>
    </location>
    <ligand>
        <name>UDP-N-acetyl-alpha-D-muramoyl-L-alanyl-D-glutamate</name>
        <dbReference type="ChEBI" id="CHEBI:83900"/>
    </ligand>
</feature>
<dbReference type="SUPFAM" id="SSF63418">
    <property type="entry name" value="MurE/MurF N-terminal domain"/>
    <property type="match status" value="1"/>
</dbReference>
<dbReference type="AlphaFoldDB" id="A0A4R2N083"/>
<evidence type="ECO:0000256" key="7">
    <source>
        <dbReference type="ARBA" id="ARBA00050251"/>
    </source>
</evidence>
<dbReference type="SUPFAM" id="SSF53244">
    <property type="entry name" value="MurD-like peptide ligases, peptide-binding domain"/>
    <property type="match status" value="1"/>
</dbReference>
<dbReference type="GO" id="GO:0071555">
    <property type="term" value="P:cell wall organization"/>
    <property type="evidence" value="ECO:0007669"/>
    <property type="project" value="UniProtKB-KW"/>
</dbReference>
<evidence type="ECO:0000256" key="2">
    <source>
        <dbReference type="ARBA" id="ARBA00022618"/>
    </source>
</evidence>
<dbReference type="EC" id="6.3.2.13" evidence="8 13"/>
<dbReference type="Gene3D" id="3.40.1390.10">
    <property type="entry name" value="MurE/MurF, N-terminal domain"/>
    <property type="match status" value="1"/>
</dbReference>
<organism evidence="18 19">
    <name type="scientific">Bisgaardia hudsonensis</name>
    <dbReference type="NCBI Taxonomy" id="109472"/>
    <lineage>
        <taxon>Bacteria</taxon>
        <taxon>Pseudomonadati</taxon>
        <taxon>Pseudomonadota</taxon>
        <taxon>Gammaproteobacteria</taxon>
        <taxon>Pasteurellales</taxon>
        <taxon>Pasteurellaceae</taxon>
        <taxon>Bisgaardia</taxon>
    </lineage>
</organism>
<dbReference type="InterPro" id="IPR013221">
    <property type="entry name" value="Mur_ligase_cen"/>
</dbReference>
<evidence type="ECO:0000256" key="14">
    <source>
        <dbReference type="RuleBase" id="RU004135"/>
    </source>
</evidence>
<comment type="caution">
    <text evidence="13">Lacks conserved residue(s) required for the propagation of feature annotation.</text>
</comment>
<dbReference type="GO" id="GO:0000287">
    <property type="term" value="F:magnesium ion binding"/>
    <property type="evidence" value="ECO:0007669"/>
    <property type="project" value="UniProtKB-UniRule"/>
</dbReference>
<evidence type="ECO:0000256" key="11">
    <source>
        <dbReference type="ARBA" id="ARBA00076158"/>
    </source>
</evidence>
<dbReference type="Gene3D" id="3.40.1190.10">
    <property type="entry name" value="Mur-like, catalytic domain"/>
    <property type="match status" value="1"/>
</dbReference>
<dbReference type="InterPro" id="IPR036615">
    <property type="entry name" value="Mur_ligase_C_dom_sf"/>
</dbReference>
<dbReference type="EMBL" id="SLXI01000003">
    <property type="protein sequence ID" value="TCP12770.1"/>
    <property type="molecule type" value="Genomic_DNA"/>
</dbReference>
<evidence type="ECO:0000256" key="8">
    <source>
        <dbReference type="ARBA" id="ARBA00066633"/>
    </source>
</evidence>
<dbReference type="PANTHER" id="PTHR23135:SF4">
    <property type="entry name" value="UDP-N-ACETYLMURAMOYL-L-ALANYL-D-GLUTAMATE--2,6-DIAMINOPIMELATE LIGASE MURE HOMOLOG, CHLOROPLASTIC"/>
    <property type="match status" value="1"/>
</dbReference>
<dbReference type="GO" id="GO:0005737">
    <property type="term" value="C:cytoplasm"/>
    <property type="evidence" value="ECO:0007669"/>
    <property type="project" value="UniProtKB-SubCell"/>
</dbReference>
<evidence type="ECO:0000313" key="18">
    <source>
        <dbReference type="EMBL" id="TCP12770.1"/>
    </source>
</evidence>
<dbReference type="UniPathway" id="UPA00219"/>
<keyword evidence="6 13" id="KW-0961">Cell wall biogenesis/degradation</keyword>
<keyword evidence="13" id="KW-0067">ATP-binding</keyword>
<feature type="binding site" evidence="13">
    <location>
        <position position="25"/>
    </location>
    <ligand>
        <name>UDP-N-acetyl-alpha-D-muramoyl-L-alanyl-D-glutamate</name>
        <dbReference type="ChEBI" id="CHEBI:83900"/>
    </ligand>
</feature>
<evidence type="ECO:0000256" key="10">
    <source>
        <dbReference type="ARBA" id="ARBA00075482"/>
    </source>
</evidence>
<feature type="binding site" evidence="13">
    <location>
        <position position="189"/>
    </location>
    <ligand>
        <name>UDP-N-acetyl-alpha-D-muramoyl-L-alanyl-D-glutamate</name>
        <dbReference type="ChEBI" id="CHEBI:83900"/>
    </ligand>
</feature>
<keyword evidence="13 18" id="KW-0436">Ligase</keyword>
<dbReference type="Gene3D" id="3.90.190.20">
    <property type="entry name" value="Mur ligase, C-terminal domain"/>
    <property type="match status" value="1"/>
</dbReference>
<dbReference type="OrthoDB" id="9800958at2"/>
<feature type="binding site" evidence="13">
    <location>
        <position position="460"/>
    </location>
    <ligand>
        <name>meso-2,6-diaminopimelate</name>
        <dbReference type="ChEBI" id="CHEBI:57791"/>
    </ligand>
</feature>
<dbReference type="PANTHER" id="PTHR23135">
    <property type="entry name" value="MUR LIGASE FAMILY MEMBER"/>
    <property type="match status" value="1"/>
</dbReference>
<dbReference type="SUPFAM" id="SSF53623">
    <property type="entry name" value="MurD-like peptide ligases, catalytic domain"/>
    <property type="match status" value="1"/>
</dbReference>
<dbReference type="NCBIfam" id="NF001126">
    <property type="entry name" value="PRK00139.1-4"/>
    <property type="match status" value="1"/>
</dbReference>
<comment type="pathway">
    <text evidence="13 14">Cell wall biogenesis; peptidoglycan biosynthesis.</text>
</comment>
<dbReference type="InterPro" id="IPR004101">
    <property type="entry name" value="Mur_ligase_C"/>
</dbReference>
<gene>
    <name evidence="13" type="primary">murE</name>
    <name evidence="18" type="ORF">EV697_10374</name>
</gene>
<comment type="subcellular location">
    <subcellularLocation>
        <location evidence="13 14">Cytoplasm</location>
    </subcellularLocation>
</comment>
<evidence type="ECO:0000256" key="4">
    <source>
        <dbReference type="ARBA" id="ARBA00022984"/>
    </source>
</evidence>
<dbReference type="Pfam" id="PF08245">
    <property type="entry name" value="Mur_ligase_M"/>
    <property type="match status" value="1"/>
</dbReference>
<feature type="binding site" evidence="13">
    <location>
        <position position="385"/>
    </location>
    <ligand>
        <name>meso-2,6-diaminopimelate</name>
        <dbReference type="ChEBI" id="CHEBI:57791"/>
    </ligand>
</feature>
<keyword evidence="5 13" id="KW-0131">Cell cycle</keyword>
<feature type="binding site" evidence="13">
    <location>
        <position position="181"/>
    </location>
    <ligand>
        <name>UDP-N-acetyl-alpha-D-muramoyl-L-alanyl-D-glutamate</name>
        <dbReference type="ChEBI" id="CHEBI:83900"/>
    </ligand>
</feature>
<dbReference type="GO" id="GO:0051301">
    <property type="term" value="P:cell division"/>
    <property type="evidence" value="ECO:0007669"/>
    <property type="project" value="UniProtKB-KW"/>
</dbReference>
<evidence type="ECO:0000256" key="1">
    <source>
        <dbReference type="ARBA" id="ARBA00005898"/>
    </source>
</evidence>
<dbReference type="NCBIfam" id="TIGR01085">
    <property type="entry name" value="murE"/>
    <property type="match status" value="1"/>
</dbReference>
<evidence type="ECO:0000313" key="19">
    <source>
        <dbReference type="Proteomes" id="UP000294841"/>
    </source>
</evidence>
<dbReference type="GO" id="GO:0008765">
    <property type="term" value="F:UDP-N-acetylmuramoylalanyl-D-glutamate-2,6-diaminopimelate ligase activity"/>
    <property type="evidence" value="ECO:0007669"/>
    <property type="project" value="UniProtKB-UniRule"/>
</dbReference>
<feature type="domain" description="Mur ligase C-terminal" evidence="16">
    <location>
        <begin position="336"/>
        <end position="462"/>
    </location>
</feature>
<sequence length="488" mass="53791">MPKLTELLDVQLDDIVELNDMTLDSRSVKTGCLFVAIKGHQLDARKFIPQAINNGASAVLFEADSLEEHLQISYTNNVPLIAYYSLQYNLSKIADCFYQSPSKKLTLVGVTGTNGKTTIAQLLAQWTTILGHKSAVMGTIGNGLYGKVEEAVNTTGSAVDIQSSLSRFVKENADFAAIEVSSHGLVQHRVEALHFSAGIFTNLSRDHLDYHHTMEHYASAKKRLFAELDCKYKIINADDKVGEQWLNEFPEAIAVSCNANYQPTHQLWLKATALQFSGQGVSIRFESSWGNGQLQSALIGEFNVNNLLLVMATLLSLGYGLDELVATVARLQGVCGRMEMLTSQQGITAIVDYAHTPDALEKALQAARIHCKGKLWCIFGCGGDRDTGKRPLMATIAEQLADKVIITDDNPRTEAPEMIIEDILKGFKNSQDIQVIHHREQAIVYALESAVENDVILVAGKGHENYQIIGTTKHHFSDQEVIRKVFGK</sequence>
<dbReference type="GO" id="GO:0009252">
    <property type="term" value="P:peptidoglycan biosynthetic process"/>
    <property type="evidence" value="ECO:0007669"/>
    <property type="project" value="UniProtKB-UniRule"/>
</dbReference>
<comment type="cofactor">
    <cofactor evidence="13">
        <name>Mg(2+)</name>
        <dbReference type="ChEBI" id="CHEBI:18420"/>
    </cofactor>
</comment>
<evidence type="ECO:0000256" key="3">
    <source>
        <dbReference type="ARBA" id="ARBA00022960"/>
    </source>
</evidence>
<reference evidence="18 19" key="1">
    <citation type="submission" date="2019-03" db="EMBL/GenBank/DDBJ databases">
        <title>Genomic Encyclopedia of Type Strains, Phase IV (KMG-IV): sequencing the most valuable type-strain genomes for metagenomic binning, comparative biology and taxonomic classification.</title>
        <authorList>
            <person name="Goeker M."/>
        </authorList>
    </citation>
    <scope>NUCLEOTIDE SEQUENCE [LARGE SCALE GENOMIC DNA]</scope>
    <source>
        <strain evidence="18 19">DSM 28231</strain>
    </source>
</reference>
<comment type="catalytic activity">
    <reaction evidence="7 13">
        <text>UDP-N-acetyl-alpha-D-muramoyl-L-alanyl-D-glutamate + meso-2,6-diaminopimelate + ATP = UDP-N-acetyl-alpha-D-muramoyl-L-alanyl-gamma-D-glutamyl-meso-2,6-diaminopimelate + ADP + phosphate + H(+)</text>
        <dbReference type="Rhea" id="RHEA:23676"/>
        <dbReference type="ChEBI" id="CHEBI:15378"/>
        <dbReference type="ChEBI" id="CHEBI:30616"/>
        <dbReference type="ChEBI" id="CHEBI:43474"/>
        <dbReference type="ChEBI" id="CHEBI:57791"/>
        <dbReference type="ChEBI" id="CHEBI:83900"/>
        <dbReference type="ChEBI" id="CHEBI:83905"/>
        <dbReference type="ChEBI" id="CHEBI:456216"/>
        <dbReference type="EC" id="6.3.2.13"/>
    </reaction>
</comment>
<feature type="short sequence motif" description="Meso-diaminopimelate recognition motif" evidence="13">
    <location>
        <begin position="409"/>
        <end position="412"/>
    </location>
</feature>
<dbReference type="HAMAP" id="MF_00208">
    <property type="entry name" value="MurE"/>
    <property type="match status" value="1"/>
</dbReference>
<evidence type="ECO:0000256" key="9">
    <source>
        <dbReference type="ARBA" id="ARBA00072883"/>
    </source>
</evidence>
<keyword evidence="4 13" id="KW-0573">Peptidoglycan synthesis</keyword>
<keyword evidence="3 13" id="KW-0133">Cell shape</keyword>
<evidence type="ECO:0000256" key="13">
    <source>
        <dbReference type="HAMAP-Rule" id="MF_00208"/>
    </source>
</evidence>
<feature type="binding site" evidence="13">
    <location>
        <position position="153"/>
    </location>
    <ligand>
        <name>UDP-N-acetyl-alpha-D-muramoyl-L-alanyl-D-glutamate</name>
        <dbReference type="ChEBI" id="CHEBI:83900"/>
    </ligand>
</feature>
<evidence type="ECO:0000259" key="15">
    <source>
        <dbReference type="Pfam" id="PF01225"/>
    </source>
</evidence>
<keyword evidence="13" id="KW-0547">Nucleotide-binding</keyword>
<feature type="domain" description="Mur ligase N-terminal catalytic" evidence="15">
    <location>
        <begin position="21"/>
        <end position="94"/>
    </location>
</feature>
<dbReference type="Proteomes" id="UP000294841">
    <property type="component" value="Unassembled WGS sequence"/>
</dbReference>
<dbReference type="InterPro" id="IPR035911">
    <property type="entry name" value="MurE/MurF_N"/>
</dbReference>
<evidence type="ECO:0000256" key="5">
    <source>
        <dbReference type="ARBA" id="ARBA00023306"/>
    </source>
</evidence>
<dbReference type="InterPro" id="IPR005761">
    <property type="entry name" value="UDP-N-AcMur-Glu-dNH2Pim_ligase"/>
</dbReference>
<feature type="modified residue" description="N6-carboxylysine" evidence="13">
    <location>
        <position position="221"/>
    </location>
</feature>
<evidence type="ECO:0000256" key="12">
    <source>
        <dbReference type="ARBA" id="ARBA00081560"/>
    </source>
</evidence>
<dbReference type="NCBIfam" id="NF001124">
    <property type="entry name" value="PRK00139.1-2"/>
    <property type="match status" value="1"/>
</dbReference>
<dbReference type="GO" id="GO:0008360">
    <property type="term" value="P:regulation of cell shape"/>
    <property type="evidence" value="ECO:0007669"/>
    <property type="project" value="UniProtKB-KW"/>
</dbReference>
<comment type="PTM">
    <text evidence="13">Carboxylation is probably crucial for Mg(2+) binding and, consequently, for the gamma-phosphate positioning of ATP.</text>
</comment>
<keyword evidence="2 13" id="KW-0132">Cell division</keyword>
<evidence type="ECO:0000259" key="17">
    <source>
        <dbReference type="Pfam" id="PF08245"/>
    </source>
</evidence>
<keyword evidence="19" id="KW-1185">Reference proteome</keyword>
<proteinExistence type="inferred from homology"/>
<keyword evidence="13" id="KW-0963">Cytoplasm</keyword>
<feature type="binding site" evidence="13">
    <location>
        <begin position="154"/>
        <end position="155"/>
    </location>
    <ligand>
        <name>UDP-N-acetyl-alpha-D-muramoyl-L-alanyl-D-glutamate</name>
        <dbReference type="ChEBI" id="CHEBI:83900"/>
    </ligand>
</feature>
<comment type="similarity">
    <text evidence="1 13">Belongs to the MurCDEF family. MurE subfamily.</text>
</comment>
<dbReference type="Pfam" id="PF01225">
    <property type="entry name" value="Mur_ligase"/>
    <property type="match status" value="1"/>
</dbReference>
<dbReference type="NCBIfam" id="NF001123">
    <property type="entry name" value="PRK00139.1-1"/>
    <property type="match status" value="1"/>
</dbReference>